<sequence length="118" mass="12374">MREADPVDLHESLAAGSGAGAVWTLEGSRDLNANLVRFPAGGGVDEHVNEEVDVLVVGVAGVGRVAVDGRAFPLRSGVVVFVPRGARRSTRSESADFAYLTVHRRRGPLRVAGTDGDP</sequence>
<keyword evidence="3" id="KW-1185">Reference proteome</keyword>
<dbReference type="Proteomes" id="UP000502706">
    <property type="component" value="Chromosome"/>
</dbReference>
<dbReference type="InterPro" id="IPR011051">
    <property type="entry name" value="RmlC_Cupin_sf"/>
</dbReference>
<dbReference type="RefSeq" id="WP_166396263.1">
    <property type="nucleotide sequence ID" value="NZ_CP045121.1"/>
</dbReference>
<feature type="domain" description="Cupin type-2" evidence="1">
    <location>
        <begin position="35"/>
        <end position="96"/>
    </location>
</feature>
<name>A0A6G8PWJ4_9ACTN</name>
<evidence type="ECO:0000313" key="3">
    <source>
        <dbReference type="Proteomes" id="UP000502706"/>
    </source>
</evidence>
<dbReference type="Gene3D" id="2.60.120.10">
    <property type="entry name" value="Jelly Rolls"/>
    <property type="match status" value="1"/>
</dbReference>
<protein>
    <submittedName>
        <fullName evidence="2">Cupin domain-containing protein</fullName>
    </submittedName>
</protein>
<dbReference type="InterPro" id="IPR013096">
    <property type="entry name" value="Cupin_2"/>
</dbReference>
<accession>A0A6G8PWJ4</accession>
<dbReference type="KEGG" id="rmar:GBA65_08695"/>
<dbReference type="SUPFAM" id="SSF51182">
    <property type="entry name" value="RmlC-like cupins"/>
    <property type="match status" value="1"/>
</dbReference>
<dbReference type="EMBL" id="CP045121">
    <property type="protein sequence ID" value="QIN78584.1"/>
    <property type="molecule type" value="Genomic_DNA"/>
</dbReference>
<dbReference type="Pfam" id="PF07883">
    <property type="entry name" value="Cupin_2"/>
    <property type="match status" value="1"/>
</dbReference>
<dbReference type="InterPro" id="IPR014710">
    <property type="entry name" value="RmlC-like_jellyroll"/>
</dbReference>
<organism evidence="2 3">
    <name type="scientific">Rubrobacter marinus</name>
    <dbReference type="NCBI Taxonomy" id="2653852"/>
    <lineage>
        <taxon>Bacteria</taxon>
        <taxon>Bacillati</taxon>
        <taxon>Actinomycetota</taxon>
        <taxon>Rubrobacteria</taxon>
        <taxon>Rubrobacterales</taxon>
        <taxon>Rubrobacteraceae</taxon>
        <taxon>Rubrobacter</taxon>
    </lineage>
</organism>
<dbReference type="AlphaFoldDB" id="A0A6G8PWJ4"/>
<gene>
    <name evidence="2" type="ORF">GBA65_08695</name>
</gene>
<proteinExistence type="predicted"/>
<evidence type="ECO:0000313" key="2">
    <source>
        <dbReference type="EMBL" id="QIN78584.1"/>
    </source>
</evidence>
<reference evidence="2 3" key="1">
    <citation type="submission" date="2019-10" db="EMBL/GenBank/DDBJ databases">
        <title>Rubrobacter sp nov SCSIO 52915 isolated from a deep-sea sediment in the South China Sea.</title>
        <authorList>
            <person name="Chen R.W."/>
        </authorList>
    </citation>
    <scope>NUCLEOTIDE SEQUENCE [LARGE SCALE GENOMIC DNA]</scope>
    <source>
        <strain evidence="2 3">SCSIO 52915</strain>
    </source>
</reference>
<evidence type="ECO:0000259" key="1">
    <source>
        <dbReference type="Pfam" id="PF07883"/>
    </source>
</evidence>